<keyword evidence="4" id="KW-0804">Transcription</keyword>
<dbReference type="InterPro" id="IPR036388">
    <property type="entry name" value="WH-like_DNA-bd_sf"/>
</dbReference>
<dbReference type="InterPro" id="IPR005119">
    <property type="entry name" value="LysR_subst-bd"/>
</dbReference>
<dbReference type="GO" id="GO:0043565">
    <property type="term" value="F:sequence-specific DNA binding"/>
    <property type="evidence" value="ECO:0007669"/>
    <property type="project" value="TreeGrafter"/>
</dbReference>
<evidence type="ECO:0000259" key="5">
    <source>
        <dbReference type="PROSITE" id="PS50931"/>
    </source>
</evidence>
<evidence type="ECO:0000313" key="6">
    <source>
        <dbReference type="EMBL" id="TWI84789.1"/>
    </source>
</evidence>
<sequence>MYSIDDLKTFVIIAETGGVTTGARRLGISPATASHRLAKLEAALQLTLFLRNSRVLRLTDEGQVFFERVQPILADLSQAERDAGSGAAALSGHLRVTMSPWILSRFIMPALPDFQQRHPKLTFEFLTVDRYVSLVAEGQDCAIRVGQLQDSSLVARKLSENDRIICCSPDFAAQHGPFDYAQDLEEAPWVSLPWQRRIPVKDSMGRRRDLTTPSSVLVSNSDMLTDGAVKGLGLAIKSRLAVRDELNDGRLIEVAADCLWEPSAPIWFVFSPETRAGQKTKLFGDLAMQAFNALRPGGKTGS</sequence>
<dbReference type="Pfam" id="PF00126">
    <property type="entry name" value="HTH_1"/>
    <property type="match status" value="1"/>
</dbReference>
<name>A0A562STU0_9HYPH</name>
<evidence type="ECO:0000256" key="1">
    <source>
        <dbReference type="ARBA" id="ARBA00009437"/>
    </source>
</evidence>
<proteinExistence type="inferred from homology"/>
<evidence type="ECO:0000256" key="3">
    <source>
        <dbReference type="ARBA" id="ARBA00023125"/>
    </source>
</evidence>
<dbReference type="SUPFAM" id="SSF46785">
    <property type="entry name" value="Winged helix' DNA-binding domain"/>
    <property type="match status" value="1"/>
</dbReference>
<dbReference type="InterPro" id="IPR000847">
    <property type="entry name" value="LysR_HTH_N"/>
</dbReference>
<keyword evidence="3 6" id="KW-0238">DNA-binding</keyword>
<comment type="caution">
    <text evidence="6">The sequence shown here is derived from an EMBL/GenBank/DDBJ whole genome shotgun (WGS) entry which is preliminary data.</text>
</comment>
<dbReference type="CDD" id="cd08422">
    <property type="entry name" value="PBP2_CrgA_like"/>
    <property type="match status" value="1"/>
</dbReference>
<accession>A0A562STU0</accession>
<dbReference type="EMBL" id="VLLF01000007">
    <property type="protein sequence ID" value="TWI84789.1"/>
    <property type="molecule type" value="Genomic_DNA"/>
</dbReference>
<dbReference type="PANTHER" id="PTHR30537">
    <property type="entry name" value="HTH-TYPE TRANSCRIPTIONAL REGULATOR"/>
    <property type="match status" value="1"/>
</dbReference>
<dbReference type="Pfam" id="PF03466">
    <property type="entry name" value="LysR_substrate"/>
    <property type="match status" value="1"/>
</dbReference>
<dbReference type="InterPro" id="IPR036390">
    <property type="entry name" value="WH_DNA-bd_sf"/>
</dbReference>
<dbReference type="AlphaFoldDB" id="A0A562STU0"/>
<dbReference type="FunFam" id="1.10.10.10:FF:000001">
    <property type="entry name" value="LysR family transcriptional regulator"/>
    <property type="match status" value="1"/>
</dbReference>
<dbReference type="SUPFAM" id="SSF53850">
    <property type="entry name" value="Periplasmic binding protein-like II"/>
    <property type="match status" value="1"/>
</dbReference>
<feature type="domain" description="HTH lysR-type" evidence="5">
    <location>
        <begin position="1"/>
        <end position="59"/>
    </location>
</feature>
<dbReference type="GO" id="GO:0006351">
    <property type="term" value="P:DNA-templated transcription"/>
    <property type="evidence" value="ECO:0007669"/>
    <property type="project" value="TreeGrafter"/>
</dbReference>
<comment type="similarity">
    <text evidence="1">Belongs to the LysR transcriptional regulatory family.</text>
</comment>
<organism evidence="6 7">
    <name type="scientific">Roseibium hamelinense</name>
    <dbReference type="NCBI Taxonomy" id="150831"/>
    <lineage>
        <taxon>Bacteria</taxon>
        <taxon>Pseudomonadati</taxon>
        <taxon>Pseudomonadota</taxon>
        <taxon>Alphaproteobacteria</taxon>
        <taxon>Hyphomicrobiales</taxon>
        <taxon>Stappiaceae</taxon>
        <taxon>Roseibium</taxon>
    </lineage>
</organism>
<reference evidence="6 7" key="1">
    <citation type="submission" date="2019-07" db="EMBL/GenBank/DDBJ databases">
        <title>Genomic Encyclopedia of Archaeal and Bacterial Type Strains, Phase II (KMG-II): from individual species to whole genera.</title>
        <authorList>
            <person name="Goeker M."/>
        </authorList>
    </citation>
    <scope>NUCLEOTIDE SEQUENCE [LARGE SCALE GENOMIC DNA]</scope>
    <source>
        <strain evidence="6 7">ATCC BAA-252</strain>
    </source>
</reference>
<evidence type="ECO:0000256" key="4">
    <source>
        <dbReference type="ARBA" id="ARBA00023163"/>
    </source>
</evidence>
<protein>
    <submittedName>
        <fullName evidence="6">DNA-binding transcriptional LysR family regulator</fullName>
    </submittedName>
</protein>
<evidence type="ECO:0000256" key="2">
    <source>
        <dbReference type="ARBA" id="ARBA00023015"/>
    </source>
</evidence>
<dbReference type="Proteomes" id="UP000320593">
    <property type="component" value="Unassembled WGS sequence"/>
</dbReference>
<keyword evidence="7" id="KW-1185">Reference proteome</keyword>
<dbReference type="PANTHER" id="PTHR30537:SF5">
    <property type="entry name" value="HTH-TYPE TRANSCRIPTIONAL ACTIVATOR TTDR-RELATED"/>
    <property type="match status" value="1"/>
</dbReference>
<dbReference type="Gene3D" id="3.40.190.290">
    <property type="match status" value="1"/>
</dbReference>
<keyword evidence="2" id="KW-0805">Transcription regulation</keyword>
<dbReference type="GO" id="GO:0003700">
    <property type="term" value="F:DNA-binding transcription factor activity"/>
    <property type="evidence" value="ECO:0007669"/>
    <property type="project" value="InterPro"/>
</dbReference>
<dbReference type="OrthoDB" id="9812435at2"/>
<dbReference type="PROSITE" id="PS50931">
    <property type="entry name" value="HTH_LYSR"/>
    <property type="match status" value="1"/>
</dbReference>
<evidence type="ECO:0000313" key="7">
    <source>
        <dbReference type="Proteomes" id="UP000320593"/>
    </source>
</evidence>
<dbReference type="Gene3D" id="1.10.10.10">
    <property type="entry name" value="Winged helix-like DNA-binding domain superfamily/Winged helix DNA-binding domain"/>
    <property type="match status" value="1"/>
</dbReference>
<dbReference type="RefSeq" id="WP_145345053.1">
    <property type="nucleotide sequence ID" value="NZ_SMLY01000069.1"/>
</dbReference>
<dbReference type="InterPro" id="IPR058163">
    <property type="entry name" value="LysR-type_TF_proteobact-type"/>
</dbReference>
<gene>
    <name evidence="6" type="ORF">JM93_03125</name>
</gene>